<dbReference type="Pfam" id="PF02880">
    <property type="entry name" value="PGM_PMM_III"/>
    <property type="match status" value="1"/>
</dbReference>
<feature type="compositionally biased region" description="Pro residues" evidence="9">
    <location>
        <begin position="616"/>
        <end position="630"/>
    </location>
</feature>
<dbReference type="InterPro" id="IPR036900">
    <property type="entry name" value="A-D-PHexomutase_C_sf"/>
</dbReference>
<proteinExistence type="inferred from homology"/>
<dbReference type="EC" id="5.4.2.2" evidence="4"/>
<keyword evidence="8" id="KW-0413">Isomerase</keyword>
<evidence type="ECO:0000256" key="4">
    <source>
        <dbReference type="ARBA" id="ARBA00012728"/>
    </source>
</evidence>
<evidence type="ECO:0000256" key="2">
    <source>
        <dbReference type="ARBA" id="ARBA00001946"/>
    </source>
</evidence>
<evidence type="ECO:0000256" key="1">
    <source>
        <dbReference type="ARBA" id="ARBA00000443"/>
    </source>
</evidence>
<dbReference type="Pfam" id="PF24947">
    <property type="entry name" value="PGM1_C_vert_fung"/>
    <property type="match status" value="1"/>
</dbReference>
<dbReference type="Gene3D" id="3.40.120.10">
    <property type="entry name" value="Alpha-D-Glucose-1,6-Bisphosphate, subunit A, domain 3"/>
    <property type="match status" value="3"/>
</dbReference>
<evidence type="ECO:0000259" key="11">
    <source>
        <dbReference type="Pfam" id="PF02878"/>
    </source>
</evidence>
<dbReference type="InterPro" id="IPR005844">
    <property type="entry name" value="A-D-PHexomutase_a/b/a-I"/>
</dbReference>
<evidence type="ECO:0000259" key="12">
    <source>
        <dbReference type="Pfam" id="PF02879"/>
    </source>
</evidence>
<dbReference type="AlphaFoldDB" id="A0A8J5WZI2"/>
<evidence type="ECO:0000256" key="3">
    <source>
        <dbReference type="ARBA" id="ARBA00010231"/>
    </source>
</evidence>
<comment type="caution">
    <text evidence="14">The sequence shown here is derived from an EMBL/GenBank/DDBJ whole genome shotgun (WGS) entry which is preliminary data.</text>
</comment>
<dbReference type="GO" id="GO:0000287">
    <property type="term" value="F:magnesium ion binding"/>
    <property type="evidence" value="ECO:0007669"/>
    <property type="project" value="InterPro"/>
</dbReference>
<keyword evidence="6" id="KW-0479">Metal-binding</keyword>
<evidence type="ECO:0000313" key="15">
    <source>
        <dbReference type="Proteomes" id="UP000751190"/>
    </source>
</evidence>
<dbReference type="InterPro" id="IPR005845">
    <property type="entry name" value="A-D-PHexomutase_a/b/a-II"/>
</dbReference>
<dbReference type="OMA" id="DGMHGAG"/>
<dbReference type="GO" id="GO:0005975">
    <property type="term" value="P:carbohydrate metabolic process"/>
    <property type="evidence" value="ECO:0007669"/>
    <property type="project" value="InterPro"/>
</dbReference>
<comment type="similarity">
    <text evidence="3">Belongs to the phosphohexose mutase family.</text>
</comment>
<keyword evidence="7" id="KW-0460">Magnesium</keyword>
<comment type="cofactor">
    <cofactor evidence="2">
        <name>Mg(2+)</name>
        <dbReference type="ChEBI" id="CHEBI:18420"/>
    </cofactor>
</comment>
<keyword evidence="5" id="KW-0597">Phosphoprotein</keyword>
<dbReference type="PANTHER" id="PTHR22573">
    <property type="entry name" value="PHOSPHOHEXOMUTASE FAMILY MEMBER"/>
    <property type="match status" value="1"/>
</dbReference>
<name>A0A8J5WZI2_DIALT</name>
<comment type="catalytic activity">
    <reaction evidence="1">
        <text>alpha-D-glucose 1-phosphate = alpha-D-glucose 6-phosphate</text>
        <dbReference type="Rhea" id="RHEA:23536"/>
        <dbReference type="ChEBI" id="CHEBI:58225"/>
        <dbReference type="ChEBI" id="CHEBI:58601"/>
        <dbReference type="EC" id="5.4.2.2"/>
    </reaction>
</comment>
<dbReference type="NCBIfam" id="NF005737">
    <property type="entry name" value="PRK07564.1-1"/>
    <property type="match status" value="1"/>
</dbReference>
<dbReference type="InterPro" id="IPR016055">
    <property type="entry name" value="A-D-PHexomutase_a/b/a-I/II/III"/>
</dbReference>
<feature type="chain" id="PRO_5035174598" description="phosphoglucomutase (alpha-D-glucose-1,6-bisphosphate-dependent)" evidence="10">
    <location>
        <begin position="17"/>
        <end position="674"/>
    </location>
</feature>
<dbReference type="FunFam" id="3.40.120.10:FF:000004">
    <property type="entry name" value="Phosphoglucomutase 5"/>
    <property type="match status" value="1"/>
</dbReference>
<dbReference type="OrthoDB" id="2291at2759"/>
<dbReference type="PROSITE" id="PS00710">
    <property type="entry name" value="PGM_PMM"/>
    <property type="match status" value="1"/>
</dbReference>
<feature type="region of interest" description="Disordered" evidence="9">
    <location>
        <begin position="616"/>
        <end position="635"/>
    </location>
</feature>
<dbReference type="GO" id="GO:0004614">
    <property type="term" value="F:phosphoglucomutase activity"/>
    <property type="evidence" value="ECO:0007669"/>
    <property type="project" value="UniProtKB-EC"/>
</dbReference>
<evidence type="ECO:0000256" key="8">
    <source>
        <dbReference type="ARBA" id="ARBA00023235"/>
    </source>
</evidence>
<dbReference type="Proteomes" id="UP000751190">
    <property type="component" value="Unassembled WGS sequence"/>
</dbReference>
<dbReference type="SUPFAM" id="SSF55957">
    <property type="entry name" value="Phosphoglucomutase, C-terminal domain"/>
    <property type="match status" value="1"/>
</dbReference>
<evidence type="ECO:0000259" key="13">
    <source>
        <dbReference type="Pfam" id="PF02880"/>
    </source>
</evidence>
<protein>
    <recommendedName>
        <fullName evidence="4">phosphoglucomutase (alpha-D-glucose-1,6-bisphosphate-dependent)</fullName>
        <ecNumber evidence="4">5.4.2.2</ecNumber>
    </recommendedName>
</protein>
<feature type="signal peptide" evidence="10">
    <location>
        <begin position="1"/>
        <end position="16"/>
    </location>
</feature>
<evidence type="ECO:0000256" key="10">
    <source>
        <dbReference type="SAM" id="SignalP"/>
    </source>
</evidence>
<organism evidence="14 15">
    <name type="scientific">Diacronema lutheri</name>
    <name type="common">Unicellular marine alga</name>
    <name type="synonym">Monochrysis lutheri</name>
    <dbReference type="NCBI Taxonomy" id="2081491"/>
    <lineage>
        <taxon>Eukaryota</taxon>
        <taxon>Haptista</taxon>
        <taxon>Haptophyta</taxon>
        <taxon>Pavlovophyceae</taxon>
        <taxon>Pavlovales</taxon>
        <taxon>Pavlovaceae</taxon>
        <taxon>Diacronema</taxon>
    </lineage>
</organism>
<dbReference type="Pfam" id="PF02879">
    <property type="entry name" value="PGM_PMM_II"/>
    <property type="match status" value="1"/>
</dbReference>
<gene>
    <name evidence="14" type="ORF">KFE25_009756</name>
</gene>
<feature type="domain" description="Alpha-D-phosphohexomutase alpha/beta/alpha" evidence="11">
    <location>
        <begin position="75"/>
        <end position="219"/>
    </location>
</feature>
<evidence type="ECO:0000256" key="5">
    <source>
        <dbReference type="ARBA" id="ARBA00022553"/>
    </source>
</evidence>
<dbReference type="PRINTS" id="PR00509">
    <property type="entry name" value="PGMPMM"/>
</dbReference>
<evidence type="ECO:0000256" key="6">
    <source>
        <dbReference type="ARBA" id="ARBA00022723"/>
    </source>
</evidence>
<dbReference type="PANTHER" id="PTHR22573:SF2">
    <property type="entry name" value="PHOSPHOGLUCOMUTASE"/>
    <property type="match status" value="1"/>
</dbReference>
<feature type="domain" description="Alpha-D-phosphohexomutase alpha/beta/alpha" evidence="12">
    <location>
        <begin position="271"/>
        <end position="373"/>
    </location>
</feature>
<evidence type="ECO:0000256" key="9">
    <source>
        <dbReference type="SAM" id="MobiDB-lite"/>
    </source>
</evidence>
<dbReference type="SUPFAM" id="SSF53738">
    <property type="entry name" value="Phosphoglucomutase, first 3 domains"/>
    <property type="match status" value="3"/>
</dbReference>
<evidence type="ECO:0000256" key="7">
    <source>
        <dbReference type="ARBA" id="ARBA00022842"/>
    </source>
</evidence>
<dbReference type="InterPro" id="IPR005846">
    <property type="entry name" value="A-D-PHexomutase_a/b/a-III"/>
</dbReference>
<keyword evidence="10" id="KW-0732">Signal</keyword>
<dbReference type="Gene3D" id="3.30.310.50">
    <property type="entry name" value="Alpha-D-phosphohexomutase, C-terminal domain"/>
    <property type="match status" value="1"/>
</dbReference>
<reference evidence="14" key="1">
    <citation type="submission" date="2021-05" db="EMBL/GenBank/DDBJ databases">
        <title>The genome of the haptophyte Pavlova lutheri (Diacronema luteri, Pavlovales) - a model for lipid biosynthesis in eukaryotic algae.</title>
        <authorList>
            <person name="Hulatt C.J."/>
            <person name="Posewitz M.C."/>
        </authorList>
    </citation>
    <scope>NUCLEOTIDE SEQUENCE</scope>
    <source>
        <strain evidence="14">NIVA-4/92</strain>
    </source>
</reference>
<dbReference type="InterPro" id="IPR016066">
    <property type="entry name" value="A-D-PHexomutase_CS"/>
</dbReference>
<sequence>MLSLVLCLAAAGAAAGAPRGWSVPVRGTGHAFVRAPARFAPRRPLSALRGGASVVAVAANGASVETVATLPIDGQRPGTSGVRKRTAVFMEPNYVENLVQAFFDTLGADALAGSTLVVGGDGRFFCAEAAQTVLRMALANGVGRCWVGVGGLIATPAVSALIRERDGGSALCGVVLTASHNPGGADKDFGLKFNVANGGPAPEPVTDAVYERTRTLREYRIAVGTPDVDLSAPGARVLSAGGYSMAVEVLDTTADYAQLAQACFDLPAIGALVKRADFRMVIDAMHGAAGPYLLAVLGALVGCPEDSLVNCTPLPDFGGVHPDPNLTYAPELVRALGLTRDGTPADDADAPRERPLPAFGAACDGDGDRNMILGERFFVTPSDSLAVIAAHAHLLPQFERQGGLRAVARSMPTGGAVDRVAAALGIPCFETPSGWKFFGNLMDAHLRVGSSVRYSPLLCGEESFGTGSDHVREKDGVWAILAWLSILAAHNRGVAEGSLVTVAQIVSSHWATYGRNFYTRHDYEEVSAEQGAALVSRLQAMASGAAPVPTDRPLAPGAPLLESVDEFEYTDPTDGSVSRNQGIRCLFHGGARAVFRLSGTGSVGATVRLYVEKFVPPPSGAPPPPPPVGTPPLREASAELLEPTQRALAPVVQAALALSQLREITGRQAPDVVT</sequence>
<accession>A0A8J5WZI2</accession>
<dbReference type="GO" id="GO:0005829">
    <property type="term" value="C:cytosol"/>
    <property type="evidence" value="ECO:0007669"/>
    <property type="project" value="TreeGrafter"/>
</dbReference>
<dbReference type="EMBL" id="JAGTXO010000093">
    <property type="protein sequence ID" value="KAG8456971.1"/>
    <property type="molecule type" value="Genomic_DNA"/>
</dbReference>
<evidence type="ECO:0000313" key="14">
    <source>
        <dbReference type="EMBL" id="KAG8456971.1"/>
    </source>
</evidence>
<feature type="domain" description="Alpha-D-phosphohexomutase alpha/beta/alpha" evidence="13">
    <location>
        <begin position="382"/>
        <end position="496"/>
    </location>
</feature>
<keyword evidence="15" id="KW-1185">Reference proteome</keyword>
<dbReference type="InterPro" id="IPR045244">
    <property type="entry name" value="PGM"/>
</dbReference>
<dbReference type="InterPro" id="IPR005841">
    <property type="entry name" value="Alpha-D-phosphohexomutase_SF"/>
</dbReference>
<dbReference type="Pfam" id="PF02878">
    <property type="entry name" value="PGM_PMM_I"/>
    <property type="match status" value="1"/>
</dbReference>